<feature type="chain" id="PRO_5038810898" evidence="2">
    <location>
        <begin position="29"/>
        <end position="1237"/>
    </location>
</feature>
<evidence type="ECO:0000256" key="1">
    <source>
        <dbReference type="ARBA" id="ARBA00022737"/>
    </source>
</evidence>
<feature type="domain" description="SLH" evidence="3">
    <location>
        <begin position="1055"/>
        <end position="1113"/>
    </location>
</feature>
<gene>
    <name evidence="4" type="ORF">H9826_00170</name>
</gene>
<feature type="domain" description="SLH" evidence="3">
    <location>
        <begin position="1114"/>
        <end position="1177"/>
    </location>
</feature>
<name>A0A9D1Z1W0_9FIRM</name>
<comment type="caution">
    <text evidence="4">The sequence shown here is derived from an EMBL/GenBank/DDBJ whole genome shotgun (WGS) entry which is preliminary data.</text>
</comment>
<evidence type="ECO:0000313" key="4">
    <source>
        <dbReference type="EMBL" id="HIY72377.1"/>
    </source>
</evidence>
<dbReference type="Proteomes" id="UP000886824">
    <property type="component" value="Unassembled WGS sequence"/>
</dbReference>
<keyword evidence="2" id="KW-0732">Signal</keyword>
<dbReference type="Pfam" id="PF17963">
    <property type="entry name" value="Big_9"/>
    <property type="match status" value="1"/>
</dbReference>
<feature type="domain" description="SLH" evidence="3">
    <location>
        <begin position="1182"/>
        <end position="1237"/>
    </location>
</feature>
<dbReference type="Pfam" id="PF02368">
    <property type="entry name" value="Big_2"/>
    <property type="match status" value="3"/>
</dbReference>
<dbReference type="InterPro" id="IPR001119">
    <property type="entry name" value="SLH_dom"/>
</dbReference>
<dbReference type="InterPro" id="IPR008964">
    <property type="entry name" value="Invasin/intimin_cell_adhesion"/>
</dbReference>
<organism evidence="4 5">
    <name type="scientific">Candidatus Intestinimonas merdavium</name>
    <dbReference type="NCBI Taxonomy" id="2838622"/>
    <lineage>
        <taxon>Bacteria</taxon>
        <taxon>Bacillati</taxon>
        <taxon>Bacillota</taxon>
        <taxon>Clostridia</taxon>
        <taxon>Eubacteriales</taxon>
        <taxon>Intestinimonas</taxon>
    </lineage>
</organism>
<dbReference type="SUPFAM" id="SSF49373">
    <property type="entry name" value="Invasin/intimin cell-adhesion fragments"/>
    <property type="match status" value="3"/>
</dbReference>
<reference evidence="4" key="2">
    <citation type="submission" date="2021-04" db="EMBL/GenBank/DDBJ databases">
        <authorList>
            <person name="Gilroy R."/>
        </authorList>
    </citation>
    <scope>NUCLEOTIDE SEQUENCE</scope>
    <source>
        <strain evidence="4">CHK33-7979</strain>
    </source>
</reference>
<evidence type="ECO:0000313" key="5">
    <source>
        <dbReference type="Proteomes" id="UP000886824"/>
    </source>
</evidence>
<dbReference type="SMART" id="SM00635">
    <property type="entry name" value="BID_2"/>
    <property type="match status" value="3"/>
</dbReference>
<dbReference type="Pfam" id="PF00395">
    <property type="entry name" value="SLH"/>
    <property type="match status" value="3"/>
</dbReference>
<feature type="signal peptide" evidence="2">
    <location>
        <begin position="1"/>
        <end position="28"/>
    </location>
</feature>
<accession>A0A9D1Z1W0</accession>
<dbReference type="PROSITE" id="PS51272">
    <property type="entry name" value="SLH"/>
    <property type="match status" value="3"/>
</dbReference>
<dbReference type="InterPro" id="IPR003343">
    <property type="entry name" value="Big_2"/>
</dbReference>
<protein>
    <submittedName>
        <fullName evidence="4">Ig-like domain-containing protein</fullName>
    </submittedName>
</protein>
<dbReference type="Gene3D" id="2.60.40.1080">
    <property type="match status" value="4"/>
</dbReference>
<proteinExistence type="predicted"/>
<sequence length="1237" mass="127152">MKKNTRSRLLSSLLALALVCSLLPTAWAAEGVAITGLPSAISLNAGDTQALPLSLFGAAAAGWDVAVSGSGVTASIPNGVLNITAASDAADNATATLTVTASCDSPAQPGTPLTVNGSCTVTVSNKKVTALTLSADTKNLNLTTQTSTSVTAVVAPSDAANPALSWSVSGDAITLGDGGVNTTRTVTAQRGGTATITVSTQDGSGISASIEIIVTDDRPTLVTGLGLNKTATSLTVGQKETLLPVFTPTDATNQGVTWSSSAANVASVDATGTVTANAPGTAVITATSNDGGKTASCAVTVSQAAIPVTGVTLDQATASVAVSASLQLTATVLPAEATNKTVRWTSSNPAVAGVDQSGKVSGVAPGTAVITATTADGGKAAACTVTVTPATVPVTGVTLNQATASVGVNATLQLTATVLPANATNKGVTWTSSNPAAATVDQSGKVTGKAIGTTVITVTTADGGKTAACTVTVIQGNVAAITYSVSLDKTLTLNPADFNKVCAGVYGNGLDSIRFDQNTSKGVLYFEYTESGGAKISTSNPYSYSSDASKPISKITFVPDGNRGDIATFTYTGWDSAGKTYSGTLQITLTTPSGDISYETGKNEAITFKDSDFNDLCRKITGASLDYVTFGSVTSSRGTLYLNYGGRDEEKLSTSTKCYYNGNPYLSSVTFVPDKNYTGAISISYTGWSNARDVFSGTVKITVRNSGTSISYSVAKDKTVTLDDSDFNSYCRDETGYNMDYVQITPPSSSKGIFYYRYGEGRDESTLSSATRYYRSSSPKLDDVTFVPKSGYTGVVSVEFTGRSTNGGRFSGTLKIRVGGADGETISYTATSGTAVAFQASDFNDYCKDLTDYNLDYVRFTPPSSSKGVLYYQRGQSGEKTASSSTSYYRSAAPKVDDLSFVPAANFTGTVEIPFTGRSTDGDSISGTVVITCSAPKEATLIHYTTDGSPVTFQSNDFISACATRGAGTLVSVRFNASIDNAGKLYYGYINPGQYGGQVSPLVSFAASGSASVSSVTFVPKAGYTGTTTITYTGTDSNGGTFTGQVNITVTPAASSAHFSDMSGYSWAAASVEFLYNGGITTGNSATTYGPALSITRGDFILMLYRAFHLTANVSGGFTDVPANSYYAQAIAVAKALGIAQGSDDGRFNPTAPLTREDAMVFLYRTLSRTGQTIAEAPTSYLSRFSDGASTSSYAQSSVAALVQAGVIQGDTSNRLNPKGSLTRAEMAVILHRVLTL</sequence>
<evidence type="ECO:0000259" key="3">
    <source>
        <dbReference type="PROSITE" id="PS51272"/>
    </source>
</evidence>
<evidence type="ECO:0000256" key="2">
    <source>
        <dbReference type="SAM" id="SignalP"/>
    </source>
</evidence>
<keyword evidence="1" id="KW-0677">Repeat</keyword>
<dbReference type="EMBL" id="DXCX01000003">
    <property type="protein sequence ID" value="HIY72377.1"/>
    <property type="molecule type" value="Genomic_DNA"/>
</dbReference>
<reference evidence="4" key="1">
    <citation type="journal article" date="2021" name="PeerJ">
        <title>Extensive microbial diversity within the chicken gut microbiome revealed by metagenomics and culture.</title>
        <authorList>
            <person name="Gilroy R."/>
            <person name="Ravi A."/>
            <person name="Getino M."/>
            <person name="Pursley I."/>
            <person name="Horton D.L."/>
            <person name="Alikhan N.F."/>
            <person name="Baker D."/>
            <person name="Gharbi K."/>
            <person name="Hall N."/>
            <person name="Watson M."/>
            <person name="Adriaenssens E.M."/>
            <person name="Foster-Nyarko E."/>
            <person name="Jarju S."/>
            <person name="Secka A."/>
            <person name="Antonio M."/>
            <person name="Oren A."/>
            <person name="Chaudhuri R.R."/>
            <person name="La Ragione R."/>
            <person name="Hildebrand F."/>
            <person name="Pallen M.J."/>
        </authorList>
    </citation>
    <scope>NUCLEOTIDE SEQUENCE</scope>
    <source>
        <strain evidence="4">CHK33-7979</strain>
    </source>
</reference>
<dbReference type="AlphaFoldDB" id="A0A9D1Z1W0"/>